<name>A0A7W7RWK7_9ACTN</name>
<evidence type="ECO:0000313" key="2">
    <source>
        <dbReference type="EMBL" id="MBB4939452.1"/>
    </source>
</evidence>
<comment type="caution">
    <text evidence="2">The sequence shown here is derived from an EMBL/GenBank/DDBJ whole genome shotgun (WGS) entry which is preliminary data.</text>
</comment>
<keyword evidence="1" id="KW-0732">Signal</keyword>
<reference evidence="2 3" key="1">
    <citation type="submission" date="2020-08" db="EMBL/GenBank/DDBJ databases">
        <title>Sequencing the genomes of 1000 actinobacteria strains.</title>
        <authorList>
            <person name="Klenk H.-P."/>
        </authorList>
    </citation>
    <scope>NUCLEOTIDE SEQUENCE [LARGE SCALE GENOMIC DNA]</scope>
    <source>
        <strain evidence="2 3">DSM 43023</strain>
    </source>
</reference>
<dbReference type="RefSeq" id="WP_184755435.1">
    <property type="nucleotide sequence ID" value="NZ_BAABEK010000125.1"/>
</dbReference>
<dbReference type="AlphaFoldDB" id="A0A7W7RWK7"/>
<evidence type="ECO:0000313" key="3">
    <source>
        <dbReference type="Proteomes" id="UP000534286"/>
    </source>
</evidence>
<protein>
    <recommendedName>
        <fullName evidence="4">Serine/threonine protein kinase</fullName>
    </recommendedName>
</protein>
<organism evidence="2 3">
    <name type="scientific">Streptosporangium album</name>
    <dbReference type="NCBI Taxonomy" id="47479"/>
    <lineage>
        <taxon>Bacteria</taxon>
        <taxon>Bacillati</taxon>
        <taxon>Actinomycetota</taxon>
        <taxon>Actinomycetes</taxon>
        <taxon>Streptosporangiales</taxon>
        <taxon>Streptosporangiaceae</taxon>
        <taxon>Streptosporangium</taxon>
    </lineage>
</organism>
<dbReference type="Proteomes" id="UP000534286">
    <property type="component" value="Unassembled WGS sequence"/>
</dbReference>
<sequence length="136" mass="14219">MGDIKRSATLALGMAATLAASVALSSPAMAASSPVEACGGGSYHVIDSKALGSYATIYLLYNGSTNCVVTWKQGSYVGNSAWLRAVVQAYGSPGVVDADNYRYYAGPVKVKAPGKCIMWGGSYGNQWYESPFEHCG</sequence>
<evidence type="ECO:0008006" key="4">
    <source>
        <dbReference type="Google" id="ProtNLM"/>
    </source>
</evidence>
<dbReference type="EMBL" id="JACHJU010000001">
    <property type="protein sequence ID" value="MBB4939452.1"/>
    <property type="molecule type" value="Genomic_DNA"/>
</dbReference>
<proteinExistence type="predicted"/>
<gene>
    <name evidence="2" type="ORF">FHR32_003757</name>
</gene>
<evidence type="ECO:0000256" key="1">
    <source>
        <dbReference type="SAM" id="SignalP"/>
    </source>
</evidence>
<keyword evidence="3" id="KW-1185">Reference proteome</keyword>
<feature type="signal peptide" evidence="1">
    <location>
        <begin position="1"/>
        <end position="30"/>
    </location>
</feature>
<accession>A0A7W7RWK7</accession>
<feature type="chain" id="PRO_5030628805" description="Serine/threonine protein kinase" evidence="1">
    <location>
        <begin position="31"/>
        <end position="136"/>
    </location>
</feature>